<keyword evidence="2 5" id="KW-0645">Protease</keyword>
<reference evidence="7 8" key="1">
    <citation type="journal article" date="2016" name="Nat. Commun.">
        <title>Thousands of microbial genomes shed light on interconnected biogeochemical processes in an aquifer system.</title>
        <authorList>
            <person name="Anantharaman K."/>
            <person name="Brown C.T."/>
            <person name="Hug L.A."/>
            <person name="Sharon I."/>
            <person name="Castelle C.J."/>
            <person name="Probst A.J."/>
            <person name="Thomas B.C."/>
            <person name="Singh A."/>
            <person name="Wilkins M.J."/>
            <person name="Karaoz U."/>
            <person name="Brodie E.L."/>
            <person name="Williams K.H."/>
            <person name="Hubbard S.S."/>
            <person name="Banfield J.F."/>
        </authorList>
    </citation>
    <scope>NUCLEOTIDE SEQUENCE [LARGE SCALE GENOMIC DNA]</scope>
</reference>
<dbReference type="InterPro" id="IPR005151">
    <property type="entry name" value="Tail-specific_protease"/>
</dbReference>
<dbReference type="AlphaFoldDB" id="A0A1G2M3D7"/>
<comment type="similarity">
    <text evidence="1 5">Belongs to the peptidase S41A family.</text>
</comment>
<dbReference type="STRING" id="1802301.A2664_03290"/>
<dbReference type="NCBIfam" id="TIGR00225">
    <property type="entry name" value="prc"/>
    <property type="match status" value="1"/>
</dbReference>
<dbReference type="EMBL" id="MHRF01000013">
    <property type="protein sequence ID" value="OHA17619.1"/>
    <property type="molecule type" value="Genomic_DNA"/>
</dbReference>
<dbReference type="InterPro" id="IPR001478">
    <property type="entry name" value="PDZ"/>
</dbReference>
<keyword evidence="4 5" id="KW-0720">Serine protease</keyword>
<gene>
    <name evidence="7" type="ORF">A2664_03290</name>
</gene>
<evidence type="ECO:0000259" key="6">
    <source>
        <dbReference type="PROSITE" id="PS50106"/>
    </source>
</evidence>
<dbReference type="Gene3D" id="3.30.750.44">
    <property type="match status" value="1"/>
</dbReference>
<sequence length="426" mass="46363">MQPQSRGRIVLVVIVLLVLGGVFYAGFTAGMRNVPDISLVTELTNKEGDKPSEVDFSAFWRAWRVLNDKYIPTKVATTTVAVTDQDKVWGAISGLTASLKDPYTIFFPPEEAKIFESEISGTFEGVGMEIGIKDKILTVVAPLKDTPAERAGIRSGDRILKIDGIPTDGMGTDIAVRKIRGKQGTTVRLTVSREGRPEAFDLSVTRGVINVPVIDTQVKLSDGTISPDKTVGLRSDGVFIIRLYSFTAQSPDLFRGALREFIQSGSTKLLLDLRGNPGGYLEAAVDMASWFLPAGDVVVQEEYAKDDVRIYRSHGYDVFNENLRMVILIDGGSASASEILAGALREYKIAELVGAKTFGKGSVQELVPLTADTSLKVTVARWLTPSGKSISEEGLIPDYEVEITQEDLTKQRDPQMDKAISVLLGK</sequence>
<evidence type="ECO:0000313" key="8">
    <source>
        <dbReference type="Proteomes" id="UP000178873"/>
    </source>
</evidence>
<dbReference type="GO" id="GO:0008236">
    <property type="term" value="F:serine-type peptidase activity"/>
    <property type="evidence" value="ECO:0007669"/>
    <property type="project" value="UniProtKB-KW"/>
</dbReference>
<dbReference type="SMART" id="SM00245">
    <property type="entry name" value="TSPc"/>
    <property type="match status" value="1"/>
</dbReference>
<name>A0A1G2M3D7_9BACT</name>
<dbReference type="SMART" id="SM00228">
    <property type="entry name" value="PDZ"/>
    <property type="match status" value="1"/>
</dbReference>
<keyword evidence="3 5" id="KW-0378">Hydrolase</keyword>
<dbReference type="Gene3D" id="2.30.42.10">
    <property type="match status" value="1"/>
</dbReference>
<feature type="domain" description="PDZ" evidence="6">
    <location>
        <begin position="111"/>
        <end position="180"/>
    </location>
</feature>
<dbReference type="FunFam" id="2.30.42.10:FF:000063">
    <property type="entry name" value="Peptidase, S41 family"/>
    <property type="match status" value="1"/>
</dbReference>
<dbReference type="PANTHER" id="PTHR32060:SF30">
    <property type="entry name" value="CARBOXY-TERMINAL PROCESSING PROTEASE CTPA"/>
    <property type="match status" value="1"/>
</dbReference>
<evidence type="ECO:0000256" key="1">
    <source>
        <dbReference type="ARBA" id="ARBA00009179"/>
    </source>
</evidence>
<dbReference type="GO" id="GO:0006508">
    <property type="term" value="P:proteolysis"/>
    <property type="evidence" value="ECO:0007669"/>
    <property type="project" value="UniProtKB-KW"/>
</dbReference>
<accession>A0A1G2M3D7</accession>
<organism evidence="7 8">
    <name type="scientific">Candidatus Taylorbacteria bacterium RIFCSPHIGHO2_01_FULL_46_22b</name>
    <dbReference type="NCBI Taxonomy" id="1802301"/>
    <lineage>
        <taxon>Bacteria</taxon>
        <taxon>Candidatus Tayloriibacteriota</taxon>
    </lineage>
</organism>
<dbReference type="PANTHER" id="PTHR32060">
    <property type="entry name" value="TAIL-SPECIFIC PROTEASE"/>
    <property type="match status" value="1"/>
</dbReference>
<evidence type="ECO:0000313" key="7">
    <source>
        <dbReference type="EMBL" id="OHA17619.1"/>
    </source>
</evidence>
<dbReference type="SUPFAM" id="SSF52096">
    <property type="entry name" value="ClpP/crotonase"/>
    <property type="match status" value="1"/>
</dbReference>
<evidence type="ECO:0000256" key="5">
    <source>
        <dbReference type="RuleBase" id="RU004404"/>
    </source>
</evidence>
<dbReference type="InterPro" id="IPR036034">
    <property type="entry name" value="PDZ_sf"/>
</dbReference>
<dbReference type="Pfam" id="PF03572">
    <property type="entry name" value="Peptidase_S41"/>
    <property type="match status" value="1"/>
</dbReference>
<comment type="caution">
    <text evidence="7">The sequence shown here is derived from an EMBL/GenBank/DDBJ whole genome shotgun (WGS) entry which is preliminary data.</text>
</comment>
<dbReference type="CDD" id="cd06782">
    <property type="entry name" value="cpPDZ_CPP-like"/>
    <property type="match status" value="1"/>
</dbReference>
<dbReference type="GO" id="GO:0007165">
    <property type="term" value="P:signal transduction"/>
    <property type="evidence" value="ECO:0007669"/>
    <property type="project" value="TreeGrafter"/>
</dbReference>
<dbReference type="InterPro" id="IPR004447">
    <property type="entry name" value="Peptidase_S41A"/>
</dbReference>
<evidence type="ECO:0000256" key="4">
    <source>
        <dbReference type="ARBA" id="ARBA00022825"/>
    </source>
</evidence>
<dbReference type="CDD" id="cd07560">
    <property type="entry name" value="Peptidase_S41_CPP"/>
    <property type="match status" value="1"/>
</dbReference>
<proteinExistence type="inferred from homology"/>
<dbReference type="InterPro" id="IPR041489">
    <property type="entry name" value="PDZ_6"/>
</dbReference>
<dbReference type="Pfam" id="PF17820">
    <property type="entry name" value="PDZ_6"/>
    <property type="match status" value="1"/>
</dbReference>
<dbReference type="SUPFAM" id="SSF50156">
    <property type="entry name" value="PDZ domain-like"/>
    <property type="match status" value="1"/>
</dbReference>
<dbReference type="PROSITE" id="PS50106">
    <property type="entry name" value="PDZ"/>
    <property type="match status" value="1"/>
</dbReference>
<dbReference type="GO" id="GO:0004175">
    <property type="term" value="F:endopeptidase activity"/>
    <property type="evidence" value="ECO:0007669"/>
    <property type="project" value="TreeGrafter"/>
</dbReference>
<dbReference type="Gene3D" id="3.90.226.10">
    <property type="entry name" value="2-enoyl-CoA Hydratase, Chain A, domain 1"/>
    <property type="match status" value="1"/>
</dbReference>
<dbReference type="InterPro" id="IPR029045">
    <property type="entry name" value="ClpP/crotonase-like_dom_sf"/>
</dbReference>
<dbReference type="GO" id="GO:0030288">
    <property type="term" value="C:outer membrane-bounded periplasmic space"/>
    <property type="evidence" value="ECO:0007669"/>
    <property type="project" value="TreeGrafter"/>
</dbReference>
<evidence type="ECO:0000256" key="2">
    <source>
        <dbReference type="ARBA" id="ARBA00022670"/>
    </source>
</evidence>
<dbReference type="Proteomes" id="UP000178873">
    <property type="component" value="Unassembled WGS sequence"/>
</dbReference>
<protein>
    <recommendedName>
        <fullName evidence="6">PDZ domain-containing protein</fullName>
    </recommendedName>
</protein>
<evidence type="ECO:0000256" key="3">
    <source>
        <dbReference type="ARBA" id="ARBA00022801"/>
    </source>
</evidence>